<sequence length="650" mass="75574">MKSILLKQRQFQRRTSAHSLKTPARVVEAPIKDDYNTYRTKINATEKEFDKLKESATIAPQSAKNEVKKEENVVQKTPAEIEDENRLEEIRKIAHDFELKSKPLTVNTQLVSQKYFDTLPFNKKTNYFSTTMPQYDLGDYFGVSQESLMVLQRPHRHSKRQHFAEKIEVDPKEQLVDWSITPFVKKVVLFLIEKCKGYGVTQEMVIISVLCNGGIVPVKNAGRRCAKYMQMAQTDLEATAKKIENIYTTQAKTRATAEKVVAVKELRKSIKEIKQKLSSRNYRSEKTKYLTYSTIKEKQNAFEKLTEDMMKEEEERLQAKVVLLKKEMNDFIGDNSDVKKYTKEDVCNVIGMYMGDLSQEVTVNDFDICQQALKQQEEIKQKLSSIMERVKFTKDIFVSKELMSQVFPDSLPESFILGVPKCCDKLIAKHKEMIDCEKYQRGLAPFVEAKKKTMDEYKSRTILLHFRTKLASKNFMYECRTANVKGARLTHVGMPETHPKIMEEFLYKKSTIISKQGGYNPYYYETALFCARANITRKMFDTLNQKIETIYYQNFNTEDNVKLGTVKIDANTVVKQIFKTFNYKEISDALNEENDKVVEWLRECRKPLAEKRLQMLQRKAKKEMKLKKSDDSSDNNNDENSGDISDSFSE</sequence>
<dbReference type="Proteomes" id="UP000014680">
    <property type="component" value="Unassembled WGS sequence"/>
</dbReference>
<dbReference type="EMBL" id="KB207112">
    <property type="protein sequence ID" value="ELP84474.1"/>
    <property type="molecule type" value="Genomic_DNA"/>
</dbReference>
<dbReference type="KEGG" id="eiv:EIN_168690"/>
<evidence type="ECO:0000256" key="1">
    <source>
        <dbReference type="SAM" id="Coils"/>
    </source>
</evidence>
<proteinExistence type="predicted"/>
<gene>
    <name evidence="3" type="ORF">EIN_168690</name>
</gene>
<dbReference type="AlphaFoldDB" id="A0A0A1TVK1"/>
<keyword evidence="1" id="KW-0175">Coiled coil</keyword>
<evidence type="ECO:0000313" key="4">
    <source>
        <dbReference type="Proteomes" id="UP000014680"/>
    </source>
</evidence>
<feature type="region of interest" description="Disordered" evidence="2">
    <location>
        <begin position="619"/>
        <end position="650"/>
    </location>
</feature>
<feature type="coiled-coil region" evidence="1">
    <location>
        <begin position="295"/>
        <end position="327"/>
    </location>
</feature>
<organism evidence="3 4">
    <name type="scientific">Entamoeba invadens IP1</name>
    <dbReference type="NCBI Taxonomy" id="370355"/>
    <lineage>
        <taxon>Eukaryota</taxon>
        <taxon>Amoebozoa</taxon>
        <taxon>Evosea</taxon>
        <taxon>Archamoebae</taxon>
        <taxon>Mastigamoebida</taxon>
        <taxon>Entamoebidae</taxon>
        <taxon>Entamoeba</taxon>
    </lineage>
</organism>
<accession>A0A0A1TVK1</accession>
<keyword evidence="4" id="KW-1185">Reference proteome</keyword>
<reference evidence="3 4" key="1">
    <citation type="submission" date="2012-10" db="EMBL/GenBank/DDBJ databases">
        <authorList>
            <person name="Zafar N."/>
            <person name="Inman J."/>
            <person name="Hall N."/>
            <person name="Lorenzi H."/>
            <person name="Caler E."/>
        </authorList>
    </citation>
    <scope>NUCLEOTIDE SEQUENCE [LARGE SCALE GENOMIC DNA]</scope>
    <source>
        <strain evidence="3 4">IP1</strain>
    </source>
</reference>
<dbReference type="GeneID" id="14883681"/>
<protein>
    <submittedName>
        <fullName evidence="3">Uncharacterized protein</fullName>
    </submittedName>
</protein>
<dbReference type="OMA" id="SPKDSKW"/>
<evidence type="ECO:0000256" key="2">
    <source>
        <dbReference type="SAM" id="MobiDB-lite"/>
    </source>
</evidence>
<feature type="compositionally biased region" description="Acidic residues" evidence="2">
    <location>
        <begin position="632"/>
        <end position="641"/>
    </location>
</feature>
<dbReference type="RefSeq" id="XP_004183820.1">
    <property type="nucleotide sequence ID" value="XM_004183772.1"/>
</dbReference>
<dbReference type="VEuPathDB" id="AmoebaDB:EIN_168690"/>
<evidence type="ECO:0000313" key="3">
    <source>
        <dbReference type="EMBL" id="ELP84474.1"/>
    </source>
</evidence>
<name>A0A0A1TVK1_ENTIV</name>